<dbReference type="AlphaFoldDB" id="A0A0M9CHL0"/>
<dbReference type="Pfam" id="PF00578">
    <property type="entry name" value="AhpC-TSA"/>
    <property type="match status" value="1"/>
</dbReference>
<dbReference type="GO" id="GO:0016209">
    <property type="term" value="F:antioxidant activity"/>
    <property type="evidence" value="ECO:0007669"/>
    <property type="project" value="InterPro"/>
</dbReference>
<dbReference type="STRING" id="1300348.I602_1869"/>
<proteinExistence type="predicted"/>
<accession>A0A0M9CHL0</accession>
<dbReference type="GO" id="GO:0016491">
    <property type="term" value="F:oxidoreductase activity"/>
    <property type="evidence" value="ECO:0007669"/>
    <property type="project" value="InterPro"/>
</dbReference>
<name>A0A0M9CHL0_9FLAO</name>
<dbReference type="InterPro" id="IPR000866">
    <property type="entry name" value="AhpC/TSA"/>
</dbReference>
<keyword evidence="6" id="KW-1185">Reference proteome</keyword>
<dbReference type="EMBL" id="FNUE01000002">
    <property type="protein sequence ID" value="SEE43077.1"/>
    <property type="molecule type" value="Genomic_DNA"/>
</dbReference>
<evidence type="ECO:0000313" key="6">
    <source>
        <dbReference type="Proteomes" id="UP000183071"/>
    </source>
</evidence>
<dbReference type="Gene3D" id="3.40.30.10">
    <property type="entry name" value="Glutaredoxin"/>
    <property type="match status" value="1"/>
</dbReference>
<protein>
    <submittedName>
        <fullName evidence="4">AhpC/TSA family protein</fullName>
    </submittedName>
    <submittedName>
        <fullName evidence="3">Redoxin</fullName>
    </submittedName>
</protein>
<dbReference type="EMBL" id="LGBR01000001">
    <property type="protein sequence ID" value="KOY52309.1"/>
    <property type="molecule type" value="Genomic_DNA"/>
</dbReference>
<dbReference type="PANTHER" id="PTHR42852">
    <property type="entry name" value="THIOL:DISULFIDE INTERCHANGE PROTEIN DSBE"/>
    <property type="match status" value="1"/>
</dbReference>
<dbReference type="Proteomes" id="UP000037716">
    <property type="component" value="Unassembled WGS sequence"/>
</dbReference>
<dbReference type="CDD" id="cd02966">
    <property type="entry name" value="TlpA_like_family"/>
    <property type="match status" value="1"/>
</dbReference>
<dbReference type="OrthoDB" id="9815205at2"/>
<reference evidence="3 5" key="1">
    <citation type="submission" date="2015-07" db="EMBL/GenBank/DDBJ databases">
        <title>Genome of Polaribacter dokdonenesis DSW-5, isolated from seawater off Dokdo in Korea.</title>
        <authorList>
            <person name="Yoon K."/>
            <person name="Song J.Y."/>
            <person name="Kim J.F."/>
        </authorList>
    </citation>
    <scope>NUCLEOTIDE SEQUENCE [LARGE SCALE GENOMIC DNA]</scope>
    <source>
        <strain evidence="3 5">DSW-5</strain>
    </source>
</reference>
<dbReference type="PROSITE" id="PS00194">
    <property type="entry name" value="THIOREDOXIN_1"/>
    <property type="match status" value="1"/>
</dbReference>
<dbReference type="InterPro" id="IPR036249">
    <property type="entry name" value="Thioredoxin-like_sf"/>
</dbReference>
<evidence type="ECO:0000313" key="4">
    <source>
        <dbReference type="EMBL" id="SEE43077.1"/>
    </source>
</evidence>
<sequence length="178" mass="20900">MKKILIILLVFFGLLSCKNNTSEKKNAKVNISEKVQEVTSVKTYNYNQLKPLLEKDDNKTYVINFWATWCAPCVKELPYFEKINEDYKDKNVEVILVSLDFPKQVDKKLIPFINKKNLQSEVILLDDTNENVWINAIDESWSGAIPATLIYNKENRKFYEQSFDYEGLERELKSFINL</sequence>
<dbReference type="Proteomes" id="UP000183071">
    <property type="component" value="Unassembled WGS sequence"/>
</dbReference>
<keyword evidence="1" id="KW-0676">Redox-active center</keyword>
<feature type="domain" description="Thioredoxin" evidence="2">
    <location>
        <begin position="29"/>
        <end position="177"/>
    </location>
</feature>
<dbReference type="SUPFAM" id="SSF52833">
    <property type="entry name" value="Thioredoxin-like"/>
    <property type="match status" value="1"/>
</dbReference>
<dbReference type="InterPro" id="IPR017937">
    <property type="entry name" value="Thioredoxin_CS"/>
</dbReference>
<evidence type="ECO:0000313" key="5">
    <source>
        <dbReference type="Proteomes" id="UP000037716"/>
    </source>
</evidence>
<dbReference type="PANTHER" id="PTHR42852:SF13">
    <property type="entry name" value="PROTEIN DIPZ"/>
    <property type="match status" value="1"/>
</dbReference>
<dbReference type="PROSITE" id="PS51352">
    <property type="entry name" value="THIOREDOXIN_2"/>
    <property type="match status" value="1"/>
</dbReference>
<evidence type="ECO:0000256" key="1">
    <source>
        <dbReference type="ARBA" id="ARBA00023284"/>
    </source>
</evidence>
<dbReference type="RefSeq" id="WP_053974417.1">
    <property type="nucleotide sequence ID" value="NZ_FNUE01000002.1"/>
</dbReference>
<comment type="caution">
    <text evidence="3">The sequence shown here is derived from an EMBL/GenBank/DDBJ whole genome shotgun (WGS) entry which is preliminary data.</text>
</comment>
<dbReference type="PROSITE" id="PS51257">
    <property type="entry name" value="PROKAR_LIPOPROTEIN"/>
    <property type="match status" value="1"/>
</dbReference>
<dbReference type="InterPro" id="IPR013766">
    <property type="entry name" value="Thioredoxin_domain"/>
</dbReference>
<gene>
    <name evidence="3" type="ORF">I602_1869</name>
    <name evidence="4" type="ORF">SAMN05444353_1638</name>
</gene>
<organism evidence="3 5">
    <name type="scientific">Polaribacter dokdonensis DSW-5</name>
    <dbReference type="NCBI Taxonomy" id="1300348"/>
    <lineage>
        <taxon>Bacteria</taxon>
        <taxon>Pseudomonadati</taxon>
        <taxon>Bacteroidota</taxon>
        <taxon>Flavobacteriia</taxon>
        <taxon>Flavobacteriales</taxon>
        <taxon>Flavobacteriaceae</taxon>
    </lineage>
</organism>
<evidence type="ECO:0000259" key="2">
    <source>
        <dbReference type="PROSITE" id="PS51352"/>
    </source>
</evidence>
<dbReference type="InterPro" id="IPR050553">
    <property type="entry name" value="Thioredoxin_ResA/DsbE_sf"/>
</dbReference>
<dbReference type="PATRIC" id="fig|1300348.6.peg.1868"/>
<evidence type="ECO:0000313" key="3">
    <source>
        <dbReference type="EMBL" id="KOY52309.1"/>
    </source>
</evidence>
<reference evidence="4 6" key="2">
    <citation type="submission" date="2016-10" db="EMBL/GenBank/DDBJ databases">
        <authorList>
            <person name="Varghese N."/>
            <person name="Submissions S."/>
        </authorList>
    </citation>
    <scope>NUCLEOTIDE SEQUENCE [LARGE SCALE GENOMIC DNA]</scope>
    <source>
        <strain evidence="4 6">DSW-5</strain>
    </source>
</reference>